<evidence type="ECO:0000256" key="11">
    <source>
        <dbReference type="SAM" id="Phobius"/>
    </source>
</evidence>
<reference evidence="13 14" key="1">
    <citation type="submission" date="2020-08" db="EMBL/GenBank/DDBJ databases">
        <title>Genomic Encyclopedia of Type Strains, Phase IV (KMG-IV): sequencing the most valuable type-strain genomes for metagenomic binning, comparative biology and taxonomic classification.</title>
        <authorList>
            <person name="Goeker M."/>
        </authorList>
    </citation>
    <scope>NUCLEOTIDE SEQUENCE [LARGE SCALE GENOMIC DNA]</scope>
    <source>
        <strain evidence="13 14">DSM 26189</strain>
    </source>
</reference>
<dbReference type="SMART" id="SM00388">
    <property type="entry name" value="HisKA"/>
    <property type="match status" value="1"/>
</dbReference>
<keyword evidence="4" id="KW-1003">Cell membrane</keyword>
<sequence length="651" mass="69523">MQRGRLFIEWLLIGLCASLAMLLAGRSPVIERADRLVYDMAAPLYAAPADDRLLVVQIDDDALAALGRWPWPRTLHADALHRLKAAAPAAILYDILFIEPSPQDGALADAVGGSPPVYLPMLFEVPGPDGAPWLIRRPAEPIAGAAAGIGTANLSLDSDGRARSIMLATPDGRQVLPHMAELAYRRLTGHPSPAFARTQADAEAVHVPFLPPGSFRTVSLLQVLRDEVPADFLHNKVLLVGGAAEGLGDIHTVSTAWTGRMPGIEVQANLLSSLLADRFVTPLPPVALFLLSILPLWGLLVAFWRLSPAMGLLLSIGAMLAIVAGSVAALALGGWWFPPVAALFGIILVYPLWGWRRLSAVTRFMENEVKALLAQTGISDPGPGQRWRSDRVASDAGRLHQVIAIMQRNAREREEMLQFLSHDMRSPQAAILALLESKGDPATDPPLRDRIARLAEQTLRLADDFVQLARLQSRPARRDPVDMADAMAQAADMIWPRAKNRNVRLIREDSEAPGGTRDGWPGLWVMGDAEALVRALCNLLGNAVEASPAGGMVHHGVRQDGGRIVAHVADQGPGLSPERRADPFARFGYSASGGKGGSGLGLAYVATVAERHGGSAAYEDAEGGGAHFSLSLPAAPPDEDGMGGEDSLNRG</sequence>
<dbReference type="Proteomes" id="UP000571950">
    <property type="component" value="Unassembled WGS sequence"/>
</dbReference>
<evidence type="ECO:0000256" key="10">
    <source>
        <dbReference type="SAM" id="MobiDB-lite"/>
    </source>
</evidence>
<dbReference type="RefSeq" id="WP_188072100.1">
    <property type="nucleotide sequence ID" value="NZ_BSPS01000037.1"/>
</dbReference>
<evidence type="ECO:0000256" key="4">
    <source>
        <dbReference type="ARBA" id="ARBA00022475"/>
    </source>
</evidence>
<dbReference type="Gene3D" id="1.10.287.130">
    <property type="match status" value="1"/>
</dbReference>
<feature type="transmembrane region" description="Helical" evidence="11">
    <location>
        <begin position="311"/>
        <end position="330"/>
    </location>
</feature>
<evidence type="ECO:0000256" key="1">
    <source>
        <dbReference type="ARBA" id="ARBA00000085"/>
    </source>
</evidence>
<dbReference type="SUPFAM" id="SSF47384">
    <property type="entry name" value="Homodimeric domain of signal transducing histidine kinase"/>
    <property type="match status" value="1"/>
</dbReference>
<keyword evidence="9" id="KW-0067">ATP-binding</keyword>
<dbReference type="EMBL" id="JACIDT010000007">
    <property type="protein sequence ID" value="MBB3926593.1"/>
    <property type="molecule type" value="Genomic_DNA"/>
</dbReference>
<keyword evidence="11" id="KW-0812">Transmembrane</keyword>
<dbReference type="AlphaFoldDB" id="A0A7W6FQ68"/>
<dbReference type="InterPro" id="IPR003661">
    <property type="entry name" value="HisK_dim/P_dom"/>
</dbReference>
<keyword evidence="14" id="KW-1185">Reference proteome</keyword>
<dbReference type="CDD" id="cd00082">
    <property type="entry name" value="HisKA"/>
    <property type="match status" value="1"/>
</dbReference>
<evidence type="ECO:0000256" key="9">
    <source>
        <dbReference type="ARBA" id="ARBA00022840"/>
    </source>
</evidence>
<dbReference type="InterPro" id="IPR003594">
    <property type="entry name" value="HATPase_dom"/>
</dbReference>
<evidence type="ECO:0000313" key="13">
    <source>
        <dbReference type="EMBL" id="MBB3926593.1"/>
    </source>
</evidence>
<dbReference type="EC" id="2.7.13.3" evidence="3"/>
<proteinExistence type="predicted"/>
<keyword evidence="8" id="KW-0418">Kinase</keyword>
<dbReference type="Pfam" id="PF05226">
    <property type="entry name" value="CHASE2"/>
    <property type="match status" value="1"/>
</dbReference>
<evidence type="ECO:0000256" key="5">
    <source>
        <dbReference type="ARBA" id="ARBA00022553"/>
    </source>
</evidence>
<dbReference type="InterPro" id="IPR036890">
    <property type="entry name" value="HATPase_C_sf"/>
</dbReference>
<dbReference type="Gene3D" id="3.30.565.10">
    <property type="entry name" value="Histidine kinase-like ATPase, C-terminal domain"/>
    <property type="match status" value="1"/>
</dbReference>
<keyword evidence="7" id="KW-0547">Nucleotide-binding</keyword>
<dbReference type="PANTHER" id="PTHR44936">
    <property type="entry name" value="SENSOR PROTEIN CREC"/>
    <property type="match status" value="1"/>
</dbReference>
<dbReference type="InterPro" id="IPR007890">
    <property type="entry name" value="CHASE2"/>
</dbReference>
<evidence type="ECO:0000256" key="7">
    <source>
        <dbReference type="ARBA" id="ARBA00022741"/>
    </source>
</evidence>
<dbReference type="SUPFAM" id="SSF55874">
    <property type="entry name" value="ATPase domain of HSP90 chaperone/DNA topoisomerase II/histidine kinase"/>
    <property type="match status" value="1"/>
</dbReference>
<dbReference type="GO" id="GO:0005886">
    <property type="term" value="C:plasma membrane"/>
    <property type="evidence" value="ECO:0007669"/>
    <property type="project" value="UniProtKB-SubCell"/>
</dbReference>
<dbReference type="Pfam" id="PF02518">
    <property type="entry name" value="HATPase_c"/>
    <property type="match status" value="1"/>
</dbReference>
<protein>
    <recommendedName>
        <fullName evidence="3">histidine kinase</fullName>
        <ecNumber evidence="3">2.7.13.3</ecNumber>
    </recommendedName>
</protein>
<feature type="region of interest" description="Disordered" evidence="10">
    <location>
        <begin position="617"/>
        <end position="651"/>
    </location>
</feature>
<evidence type="ECO:0000256" key="2">
    <source>
        <dbReference type="ARBA" id="ARBA00004651"/>
    </source>
</evidence>
<dbReference type="SMART" id="SM00387">
    <property type="entry name" value="HATPase_c"/>
    <property type="match status" value="1"/>
</dbReference>
<dbReference type="SMART" id="SM01080">
    <property type="entry name" value="CHASE2"/>
    <property type="match status" value="1"/>
</dbReference>
<feature type="domain" description="Histidine kinase" evidence="12">
    <location>
        <begin position="419"/>
        <end position="636"/>
    </location>
</feature>
<gene>
    <name evidence="13" type="ORF">GGR43_002313</name>
</gene>
<evidence type="ECO:0000259" key="12">
    <source>
        <dbReference type="PROSITE" id="PS50109"/>
    </source>
</evidence>
<comment type="caution">
    <text evidence="13">The sequence shown here is derived from an EMBL/GenBank/DDBJ whole genome shotgun (WGS) entry which is preliminary data.</text>
</comment>
<evidence type="ECO:0000256" key="6">
    <source>
        <dbReference type="ARBA" id="ARBA00022679"/>
    </source>
</evidence>
<keyword evidence="5" id="KW-0597">Phosphoprotein</keyword>
<dbReference type="PRINTS" id="PR00344">
    <property type="entry name" value="BCTRLSENSOR"/>
</dbReference>
<dbReference type="InterPro" id="IPR050980">
    <property type="entry name" value="2C_sensor_his_kinase"/>
</dbReference>
<keyword evidence="6" id="KW-0808">Transferase</keyword>
<evidence type="ECO:0000313" key="14">
    <source>
        <dbReference type="Proteomes" id="UP000571950"/>
    </source>
</evidence>
<feature type="transmembrane region" description="Helical" evidence="11">
    <location>
        <begin position="336"/>
        <end position="355"/>
    </location>
</feature>
<dbReference type="InterPro" id="IPR004358">
    <property type="entry name" value="Sig_transdc_His_kin-like_C"/>
</dbReference>
<evidence type="ECO:0000256" key="8">
    <source>
        <dbReference type="ARBA" id="ARBA00022777"/>
    </source>
</evidence>
<dbReference type="CDD" id="cd00075">
    <property type="entry name" value="HATPase"/>
    <property type="match status" value="1"/>
</dbReference>
<name>A0A7W6FQ68_9SPHN</name>
<accession>A0A7W6FQ68</accession>
<dbReference type="PANTHER" id="PTHR44936:SF10">
    <property type="entry name" value="SENSOR PROTEIN RSTB"/>
    <property type="match status" value="1"/>
</dbReference>
<dbReference type="InterPro" id="IPR005467">
    <property type="entry name" value="His_kinase_dom"/>
</dbReference>
<dbReference type="GO" id="GO:0005524">
    <property type="term" value="F:ATP binding"/>
    <property type="evidence" value="ECO:0007669"/>
    <property type="project" value="UniProtKB-KW"/>
</dbReference>
<keyword evidence="11" id="KW-1133">Transmembrane helix</keyword>
<organism evidence="13 14">
    <name type="scientific">Sphingobium jiangsuense</name>
    <dbReference type="NCBI Taxonomy" id="870476"/>
    <lineage>
        <taxon>Bacteria</taxon>
        <taxon>Pseudomonadati</taxon>
        <taxon>Pseudomonadota</taxon>
        <taxon>Alphaproteobacteria</taxon>
        <taxon>Sphingomonadales</taxon>
        <taxon>Sphingomonadaceae</taxon>
        <taxon>Sphingobium</taxon>
    </lineage>
</organism>
<dbReference type="GO" id="GO:0000155">
    <property type="term" value="F:phosphorelay sensor kinase activity"/>
    <property type="evidence" value="ECO:0007669"/>
    <property type="project" value="InterPro"/>
</dbReference>
<evidence type="ECO:0000256" key="3">
    <source>
        <dbReference type="ARBA" id="ARBA00012438"/>
    </source>
</evidence>
<comment type="subcellular location">
    <subcellularLocation>
        <location evidence="2">Cell membrane</location>
        <topology evidence="2">Multi-pass membrane protein</topology>
    </subcellularLocation>
</comment>
<dbReference type="InterPro" id="IPR036097">
    <property type="entry name" value="HisK_dim/P_sf"/>
</dbReference>
<comment type="catalytic activity">
    <reaction evidence="1">
        <text>ATP + protein L-histidine = ADP + protein N-phospho-L-histidine.</text>
        <dbReference type="EC" id="2.7.13.3"/>
    </reaction>
</comment>
<keyword evidence="11" id="KW-0472">Membrane</keyword>
<dbReference type="PROSITE" id="PS50109">
    <property type="entry name" value="HIS_KIN"/>
    <property type="match status" value="1"/>
</dbReference>
<feature type="transmembrane region" description="Helical" evidence="11">
    <location>
        <begin position="286"/>
        <end position="304"/>
    </location>
</feature>